<reference evidence="2 3" key="1">
    <citation type="journal article" date="2023" name="Plants (Basel)">
        <title>Bridging the Gap: Combining Genomics and Transcriptomics Approaches to Understand Stylosanthes scabra, an Orphan Legume from the Brazilian Caatinga.</title>
        <authorList>
            <person name="Ferreira-Neto J.R.C."/>
            <person name="da Silva M.D."/>
            <person name="Binneck E."/>
            <person name="de Melo N.F."/>
            <person name="da Silva R.H."/>
            <person name="de Melo A.L.T.M."/>
            <person name="Pandolfi V."/>
            <person name="Bustamante F.O."/>
            <person name="Brasileiro-Vidal A.C."/>
            <person name="Benko-Iseppon A.M."/>
        </authorList>
    </citation>
    <scope>NUCLEOTIDE SEQUENCE [LARGE SCALE GENOMIC DNA]</scope>
    <source>
        <tissue evidence="2">Leaves</tissue>
    </source>
</reference>
<protein>
    <recommendedName>
        <fullName evidence="1">F-box domain-containing protein</fullName>
    </recommendedName>
</protein>
<sequence length="219" mass="25251">MQGSYFRLNKVNHNIPNDLLIDIWLRCDPQTIGKCRCVSREWKEILEGEPFLLQQQEIYSSMQPSFLLHIWFSQWHGNNDSFIRIASDSGKRLYLPPLYKLRNYTNIHIVGSQNGLLCLSYTDVAGTFGLLVWNALTGAIRTIPRPPKDGFPVLLPTLSFVHIPGTANYCVVHTYRKRLHDEFLMYQMYSSEVHQWSRTRGCNGKIHRLGPQSVSLDGV</sequence>
<dbReference type="Proteomes" id="UP001341840">
    <property type="component" value="Unassembled WGS sequence"/>
</dbReference>
<dbReference type="PANTHER" id="PTHR31672:SF13">
    <property type="entry name" value="F-BOX PROTEIN CPR30-LIKE"/>
    <property type="match status" value="1"/>
</dbReference>
<dbReference type="SMART" id="SM00256">
    <property type="entry name" value="FBOX"/>
    <property type="match status" value="1"/>
</dbReference>
<proteinExistence type="predicted"/>
<evidence type="ECO:0000313" key="2">
    <source>
        <dbReference type="EMBL" id="MED6178850.1"/>
    </source>
</evidence>
<dbReference type="EMBL" id="JASCZI010158090">
    <property type="protein sequence ID" value="MED6178850.1"/>
    <property type="molecule type" value="Genomic_DNA"/>
</dbReference>
<accession>A0ABU6W2F2</accession>
<evidence type="ECO:0000259" key="1">
    <source>
        <dbReference type="SMART" id="SM00256"/>
    </source>
</evidence>
<keyword evidence="3" id="KW-1185">Reference proteome</keyword>
<comment type="caution">
    <text evidence="2">The sequence shown here is derived from an EMBL/GenBank/DDBJ whole genome shotgun (WGS) entry which is preliminary data.</text>
</comment>
<dbReference type="PANTHER" id="PTHR31672">
    <property type="entry name" value="BNACNNG10540D PROTEIN"/>
    <property type="match status" value="1"/>
</dbReference>
<feature type="domain" description="F-box" evidence="1">
    <location>
        <begin position="15"/>
        <end position="55"/>
    </location>
</feature>
<evidence type="ECO:0000313" key="3">
    <source>
        <dbReference type="Proteomes" id="UP001341840"/>
    </source>
</evidence>
<dbReference type="Pfam" id="PF00646">
    <property type="entry name" value="F-box"/>
    <property type="match status" value="1"/>
</dbReference>
<feature type="non-terminal residue" evidence="2">
    <location>
        <position position="219"/>
    </location>
</feature>
<name>A0ABU6W2F2_9FABA</name>
<gene>
    <name evidence="2" type="ORF">PIB30_111414</name>
</gene>
<organism evidence="2 3">
    <name type="scientific">Stylosanthes scabra</name>
    <dbReference type="NCBI Taxonomy" id="79078"/>
    <lineage>
        <taxon>Eukaryota</taxon>
        <taxon>Viridiplantae</taxon>
        <taxon>Streptophyta</taxon>
        <taxon>Embryophyta</taxon>
        <taxon>Tracheophyta</taxon>
        <taxon>Spermatophyta</taxon>
        <taxon>Magnoliopsida</taxon>
        <taxon>eudicotyledons</taxon>
        <taxon>Gunneridae</taxon>
        <taxon>Pentapetalae</taxon>
        <taxon>rosids</taxon>
        <taxon>fabids</taxon>
        <taxon>Fabales</taxon>
        <taxon>Fabaceae</taxon>
        <taxon>Papilionoideae</taxon>
        <taxon>50 kb inversion clade</taxon>
        <taxon>dalbergioids sensu lato</taxon>
        <taxon>Dalbergieae</taxon>
        <taxon>Pterocarpus clade</taxon>
        <taxon>Stylosanthes</taxon>
    </lineage>
</organism>
<dbReference type="SUPFAM" id="SSF81383">
    <property type="entry name" value="F-box domain"/>
    <property type="match status" value="1"/>
</dbReference>
<dbReference type="InterPro" id="IPR036047">
    <property type="entry name" value="F-box-like_dom_sf"/>
</dbReference>
<dbReference type="InterPro" id="IPR001810">
    <property type="entry name" value="F-box_dom"/>
</dbReference>
<dbReference type="InterPro" id="IPR050796">
    <property type="entry name" value="SCF_F-box_component"/>
</dbReference>